<gene>
    <name evidence="10" type="ORF">AYI69_g10623</name>
</gene>
<dbReference type="Gene3D" id="3.90.1150.10">
    <property type="entry name" value="Aspartate Aminotransferase, domain 1"/>
    <property type="match status" value="1"/>
</dbReference>
<dbReference type="InterPro" id="IPR015421">
    <property type="entry name" value="PyrdxlP-dep_Trfase_major"/>
</dbReference>
<protein>
    <recommendedName>
        <fullName evidence="8">Aspartate aminotransferase</fullName>
        <ecNumber evidence="8">2.6.1.1</ecNumber>
    </recommendedName>
</protein>
<dbReference type="GO" id="GO:0030170">
    <property type="term" value="F:pyridoxal phosphate binding"/>
    <property type="evidence" value="ECO:0007669"/>
    <property type="project" value="InterPro"/>
</dbReference>
<accession>A0A1R1X4E7</accession>
<dbReference type="Proteomes" id="UP000187429">
    <property type="component" value="Unassembled WGS sequence"/>
</dbReference>
<dbReference type="PANTHER" id="PTHR11879:SF22">
    <property type="entry name" value="ASPARTATE AMINOTRANSFERASE, MITOCHONDRIAL"/>
    <property type="match status" value="1"/>
</dbReference>
<evidence type="ECO:0000313" key="11">
    <source>
        <dbReference type="Proteomes" id="UP000187429"/>
    </source>
</evidence>
<dbReference type="GO" id="GO:0005739">
    <property type="term" value="C:mitochondrion"/>
    <property type="evidence" value="ECO:0007669"/>
    <property type="project" value="TreeGrafter"/>
</dbReference>
<sequence length="427" mass="47645">MLNNSIKKAFSLSKYAVNSKYSLRAISAWANVPMGPPDPILGVVEAFKKDSDPKKANLSVGAFRDDKGKPYVLSCVRKAEEIILSERLDKEYSTIAGFEPFNQASIKFAYGEHSKPLLENRIAVAQTLSGTGALRVAAAYIERFMGPSTTVLVPKPTWGNHISVFNDSGLKTTDYRYFNKQTNGLDINGFLEDLEKAPNGSVLMLHGCAHNPTGVDPTPEQWNQIMQVSQRKNFVNFFDVAYQGFASGDPHKDAYSLRLFTDNGLPIILSQSYAKNMGLYGERIGAVSIICKDTEEKNRVTSQLKIIIRPLYSSPPISGARIAERVLNDPELNKLWLVELKGMADRIIDMRHLLKNYLVNDFNSKHNWDHITNQIGMFCFTGINPDQVARLKNEFHVYLTSNGRISVAGVNSGNARYIAESFHNVTK</sequence>
<evidence type="ECO:0000259" key="9">
    <source>
        <dbReference type="Pfam" id="PF00155"/>
    </source>
</evidence>
<dbReference type="NCBIfam" id="NF006719">
    <property type="entry name" value="PRK09257.1"/>
    <property type="match status" value="1"/>
</dbReference>
<comment type="similarity">
    <text evidence="2">Belongs to the class-I pyridoxal-phosphate-dependent aminotransferase family.</text>
</comment>
<comment type="catalytic activity">
    <reaction evidence="7 8">
        <text>L-aspartate + 2-oxoglutarate = oxaloacetate + L-glutamate</text>
        <dbReference type="Rhea" id="RHEA:21824"/>
        <dbReference type="ChEBI" id="CHEBI:16452"/>
        <dbReference type="ChEBI" id="CHEBI:16810"/>
        <dbReference type="ChEBI" id="CHEBI:29985"/>
        <dbReference type="ChEBI" id="CHEBI:29991"/>
        <dbReference type="EC" id="2.6.1.1"/>
    </reaction>
</comment>
<dbReference type="PRINTS" id="PR00799">
    <property type="entry name" value="TRANSAMINASE"/>
</dbReference>
<name>A0A1R1X4E7_9FUNG</name>
<dbReference type="EC" id="2.6.1.1" evidence="8"/>
<keyword evidence="5 8" id="KW-0808">Transferase</keyword>
<dbReference type="InterPro" id="IPR004839">
    <property type="entry name" value="Aminotransferase_I/II_large"/>
</dbReference>
<dbReference type="Gene3D" id="3.40.640.10">
    <property type="entry name" value="Type I PLP-dependent aspartate aminotransferase-like (Major domain)"/>
    <property type="match status" value="1"/>
</dbReference>
<evidence type="ECO:0000256" key="3">
    <source>
        <dbReference type="ARBA" id="ARBA00011738"/>
    </source>
</evidence>
<dbReference type="AlphaFoldDB" id="A0A1R1X4E7"/>
<evidence type="ECO:0000256" key="6">
    <source>
        <dbReference type="ARBA" id="ARBA00022898"/>
    </source>
</evidence>
<evidence type="ECO:0000256" key="7">
    <source>
        <dbReference type="ARBA" id="ARBA00049185"/>
    </source>
</evidence>
<dbReference type="FunFam" id="3.90.1150.10:FF:000001">
    <property type="entry name" value="Aspartate aminotransferase"/>
    <property type="match status" value="1"/>
</dbReference>
<dbReference type="GO" id="GO:0004069">
    <property type="term" value="F:L-aspartate:2-oxoglutarate aminotransferase activity"/>
    <property type="evidence" value="ECO:0007669"/>
    <property type="project" value="UniProtKB-EC"/>
</dbReference>
<dbReference type="CDD" id="cd00609">
    <property type="entry name" value="AAT_like"/>
    <property type="match status" value="1"/>
</dbReference>
<evidence type="ECO:0000256" key="4">
    <source>
        <dbReference type="ARBA" id="ARBA00022576"/>
    </source>
</evidence>
<keyword evidence="6" id="KW-0663">Pyridoxal phosphate</keyword>
<dbReference type="SUPFAM" id="SSF53383">
    <property type="entry name" value="PLP-dependent transferases"/>
    <property type="match status" value="1"/>
</dbReference>
<organism evidence="10 11">
    <name type="scientific">Smittium culicis</name>
    <dbReference type="NCBI Taxonomy" id="133412"/>
    <lineage>
        <taxon>Eukaryota</taxon>
        <taxon>Fungi</taxon>
        <taxon>Fungi incertae sedis</taxon>
        <taxon>Zoopagomycota</taxon>
        <taxon>Kickxellomycotina</taxon>
        <taxon>Harpellomycetes</taxon>
        <taxon>Harpellales</taxon>
        <taxon>Legeriomycetaceae</taxon>
        <taxon>Smittium</taxon>
    </lineage>
</organism>
<comment type="caution">
    <text evidence="10">The sequence shown here is derived from an EMBL/GenBank/DDBJ whole genome shotgun (WGS) entry which is preliminary data.</text>
</comment>
<evidence type="ECO:0000256" key="1">
    <source>
        <dbReference type="ARBA" id="ARBA00001933"/>
    </source>
</evidence>
<dbReference type="Pfam" id="PF00155">
    <property type="entry name" value="Aminotran_1_2"/>
    <property type="match status" value="1"/>
</dbReference>
<evidence type="ECO:0000313" key="10">
    <source>
        <dbReference type="EMBL" id="OMJ09518.1"/>
    </source>
</evidence>
<dbReference type="InterPro" id="IPR004838">
    <property type="entry name" value="NHTrfase_class1_PyrdxlP-BS"/>
</dbReference>
<dbReference type="FunFam" id="3.40.640.10:FF:000015">
    <property type="entry name" value="Aspartate aminotransferase"/>
    <property type="match status" value="1"/>
</dbReference>
<proteinExistence type="inferred from homology"/>
<keyword evidence="4 8" id="KW-0032">Aminotransferase</keyword>
<reference evidence="11" key="1">
    <citation type="submission" date="2017-01" db="EMBL/GenBank/DDBJ databases">
        <authorList>
            <person name="Wang Y."/>
            <person name="White M."/>
            <person name="Kvist S."/>
            <person name="Moncalvo J.-M."/>
        </authorList>
    </citation>
    <scope>NUCLEOTIDE SEQUENCE [LARGE SCALE GENOMIC DNA]</scope>
    <source>
        <strain evidence="11">ID-206-W2</strain>
    </source>
</reference>
<dbReference type="GO" id="GO:0006533">
    <property type="term" value="P:L-aspartate catabolic process"/>
    <property type="evidence" value="ECO:0007669"/>
    <property type="project" value="TreeGrafter"/>
</dbReference>
<dbReference type="PROSITE" id="PS00105">
    <property type="entry name" value="AA_TRANSFER_CLASS_1"/>
    <property type="match status" value="1"/>
</dbReference>
<dbReference type="InterPro" id="IPR015424">
    <property type="entry name" value="PyrdxlP-dep_Trfase"/>
</dbReference>
<feature type="domain" description="Aminotransferase class I/classII large" evidence="9">
    <location>
        <begin position="54"/>
        <end position="421"/>
    </location>
</feature>
<dbReference type="PANTHER" id="PTHR11879">
    <property type="entry name" value="ASPARTATE AMINOTRANSFERASE"/>
    <property type="match status" value="1"/>
</dbReference>
<evidence type="ECO:0000256" key="5">
    <source>
        <dbReference type="ARBA" id="ARBA00022679"/>
    </source>
</evidence>
<comment type="cofactor">
    <cofactor evidence="1">
        <name>pyridoxal 5'-phosphate</name>
        <dbReference type="ChEBI" id="CHEBI:597326"/>
    </cofactor>
</comment>
<comment type="subunit">
    <text evidence="3 8">Homodimer.</text>
</comment>
<evidence type="ECO:0000256" key="2">
    <source>
        <dbReference type="ARBA" id="ARBA00007441"/>
    </source>
</evidence>
<dbReference type="InterPro" id="IPR000796">
    <property type="entry name" value="Asp_trans"/>
</dbReference>
<keyword evidence="11" id="KW-1185">Reference proteome</keyword>
<dbReference type="EMBL" id="LSSM01007022">
    <property type="protein sequence ID" value="OMJ09518.1"/>
    <property type="molecule type" value="Genomic_DNA"/>
</dbReference>
<dbReference type="OrthoDB" id="6752799at2759"/>
<comment type="miscellaneous">
    <text evidence="8">In eukaryotes there are cytoplasmic, mitochondrial and chloroplastic isozymes.</text>
</comment>
<evidence type="ECO:0000256" key="8">
    <source>
        <dbReference type="RuleBase" id="RU000480"/>
    </source>
</evidence>
<dbReference type="InterPro" id="IPR015422">
    <property type="entry name" value="PyrdxlP-dep_Trfase_small"/>
</dbReference>